<dbReference type="OrthoDB" id="9785812at2"/>
<dbReference type="SMART" id="SM00829">
    <property type="entry name" value="PKS_ER"/>
    <property type="match status" value="1"/>
</dbReference>
<dbReference type="InterPro" id="IPR020843">
    <property type="entry name" value="ER"/>
</dbReference>
<name>A0A3N9TKC7_9VIBR</name>
<dbReference type="EMBL" id="RJVQ01000001">
    <property type="protein sequence ID" value="RQW64710.1"/>
    <property type="molecule type" value="Genomic_DNA"/>
</dbReference>
<dbReference type="PANTHER" id="PTHR48106">
    <property type="entry name" value="QUINONE OXIDOREDUCTASE PIG3-RELATED"/>
    <property type="match status" value="1"/>
</dbReference>
<reference evidence="4 5" key="1">
    <citation type="submission" date="2018-11" db="EMBL/GenBank/DDBJ databases">
        <title>Vibrio LJC006 sp. nov., isolated from seawater during the bloom of the enteromorpha.</title>
        <authorList>
            <person name="Liang J."/>
        </authorList>
    </citation>
    <scope>NUCLEOTIDE SEQUENCE [LARGE SCALE GENOMIC DNA]</scope>
    <source>
        <strain evidence="4 5">LJC006</strain>
    </source>
</reference>
<dbReference type="InterPro" id="IPR036291">
    <property type="entry name" value="NAD(P)-bd_dom_sf"/>
</dbReference>
<dbReference type="SUPFAM" id="SSF50129">
    <property type="entry name" value="GroES-like"/>
    <property type="match status" value="1"/>
</dbReference>
<evidence type="ECO:0000256" key="1">
    <source>
        <dbReference type="ARBA" id="ARBA00022857"/>
    </source>
</evidence>
<evidence type="ECO:0000259" key="3">
    <source>
        <dbReference type="SMART" id="SM00829"/>
    </source>
</evidence>
<dbReference type="Gene3D" id="3.90.180.10">
    <property type="entry name" value="Medium-chain alcohol dehydrogenases, catalytic domain"/>
    <property type="match status" value="1"/>
</dbReference>
<evidence type="ECO:0000313" key="5">
    <source>
        <dbReference type="Proteomes" id="UP000281112"/>
    </source>
</evidence>
<sequence>MKALVATAFGVTPEMVIEERPSQEVKPGFTKVRMHAATVNPLSQQIRTNNVPAAKAPLVLSNDGSGVVLESEVFAIGSKVAIYGGGSLGITEDGLQQQEVVVENKWIVELPNNISLDEAAAIPINYVSAFQAIHRVGQFKKEQTALISGASGSLGNALIQLVKAAGGKAIAVVSTSDKVANAKQSGADDVIDLSSQDLVEATKSLTNGVGADIAFDPVAGPVLGQLLSALKTRGAVVSIGFAGGQTAEIDVVDVVVYEKKLLGFDAHLETDEDVKFVFEQLKELIKHGKVKPRIDSVYTLNQYQEAYDHLISRKAQGTILLRLQDAKE</sequence>
<evidence type="ECO:0000313" key="4">
    <source>
        <dbReference type="EMBL" id="RQW64710.1"/>
    </source>
</evidence>
<dbReference type="InterPro" id="IPR013154">
    <property type="entry name" value="ADH-like_N"/>
</dbReference>
<dbReference type="Pfam" id="PF08240">
    <property type="entry name" value="ADH_N"/>
    <property type="match status" value="1"/>
</dbReference>
<dbReference type="SUPFAM" id="SSF51735">
    <property type="entry name" value="NAD(P)-binding Rossmann-fold domains"/>
    <property type="match status" value="1"/>
</dbReference>
<keyword evidence="5" id="KW-1185">Reference proteome</keyword>
<dbReference type="InterPro" id="IPR011032">
    <property type="entry name" value="GroES-like_sf"/>
</dbReference>
<protein>
    <submittedName>
        <fullName evidence="4">Zinc-binding alcohol dehydrogenase family protein</fullName>
    </submittedName>
</protein>
<dbReference type="PANTHER" id="PTHR48106:SF18">
    <property type="entry name" value="QUINONE OXIDOREDUCTASE PIG3"/>
    <property type="match status" value="1"/>
</dbReference>
<dbReference type="Pfam" id="PF00107">
    <property type="entry name" value="ADH_zinc_N"/>
    <property type="match status" value="1"/>
</dbReference>
<comment type="caution">
    <text evidence="4">The sequence shown here is derived from an EMBL/GenBank/DDBJ whole genome shotgun (WGS) entry which is preliminary data.</text>
</comment>
<dbReference type="GO" id="GO:0070402">
    <property type="term" value="F:NADPH binding"/>
    <property type="evidence" value="ECO:0007669"/>
    <property type="project" value="TreeGrafter"/>
</dbReference>
<feature type="domain" description="Enoyl reductase (ER)" evidence="3">
    <location>
        <begin position="10"/>
        <end position="321"/>
    </location>
</feature>
<keyword evidence="1" id="KW-0521">NADP</keyword>
<keyword evidence="2" id="KW-0560">Oxidoreductase</keyword>
<accession>A0A3N9TKC7</accession>
<dbReference type="GO" id="GO:0016651">
    <property type="term" value="F:oxidoreductase activity, acting on NAD(P)H"/>
    <property type="evidence" value="ECO:0007669"/>
    <property type="project" value="TreeGrafter"/>
</dbReference>
<evidence type="ECO:0000256" key="2">
    <source>
        <dbReference type="ARBA" id="ARBA00023002"/>
    </source>
</evidence>
<dbReference type="AlphaFoldDB" id="A0A3N9TKC7"/>
<dbReference type="InterPro" id="IPR013149">
    <property type="entry name" value="ADH-like_C"/>
</dbReference>
<dbReference type="Proteomes" id="UP000281112">
    <property type="component" value="Unassembled WGS sequence"/>
</dbReference>
<proteinExistence type="predicted"/>
<dbReference type="RefSeq" id="WP_124935360.1">
    <property type="nucleotide sequence ID" value="NZ_RJVQ01000001.1"/>
</dbReference>
<gene>
    <name evidence="4" type="ORF">EES38_01290</name>
</gene>
<organism evidence="4 5">
    <name type="scientific">Vibrio viridaestus</name>
    <dbReference type="NCBI Taxonomy" id="2487322"/>
    <lineage>
        <taxon>Bacteria</taxon>
        <taxon>Pseudomonadati</taxon>
        <taxon>Pseudomonadota</taxon>
        <taxon>Gammaproteobacteria</taxon>
        <taxon>Vibrionales</taxon>
        <taxon>Vibrionaceae</taxon>
        <taxon>Vibrio</taxon>
    </lineage>
</organism>
<dbReference type="Gene3D" id="3.40.50.720">
    <property type="entry name" value="NAD(P)-binding Rossmann-like Domain"/>
    <property type="match status" value="1"/>
</dbReference>